<evidence type="ECO:0000256" key="2">
    <source>
        <dbReference type="SAM" id="Phobius"/>
    </source>
</evidence>
<keyword evidence="2" id="KW-1133">Transmembrane helix</keyword>
<feature type="transmembrane region" description="Helical" evidence="2">
    <location>
        <begin position="130"/>
        <end position="151"/>
    </location>
</feature>
<feature type="transmembrane region" description="Helical" evidence="2">
    <location>
        <begin position="24"/>
        <end position="41"/>
    </location>
</feature>
<feature type="region of interest" description="Disordered" evidence="1">
    <location>
        <begin position="463"/>
        <end position="545"/>
    </location>
</feature>
<dbReference type="OrthoDB" id="10334076at2759"/>
<evidence type="ECO:0000313" key="3">
    <source>
        <dbReference type="EMBL" id="CEH19561.1"/>
    </source>
</evidence>
<keyword evidence="2" id="KW-0472">Membrane</keyword>
<sequence length="545" mass="59966">MTEEQGGEHYNWMTKYGRIQTRHSAFNSSLYYLIFLGFVIWRMRTRRNTAHILLAVHILLRLVVWLFRCVLVCFPHLGYGSAGNKLQASWFSIYAGGLVPLILAVFCGAENHARAVGDVQCSRSLTILAVGKMTAFGLCALALASGVLGELMQALGTQHWVQENGHDSYELSHGFCLLVLLFTTALCIIALARQNEVRQDCRKHLREMRKGLQADDEERSQEFRICEKDDRQEEEAPKKSRRGPSVTFSPSEARLSYAERRARAASRATVWSVDSPLIDSTGAASARPTSGAASDGMLSRMQATVVADLPSQPCAAARTSKECHKEARCVSIRTLVAEQVAYEEQTLPKAKPVWLLLLATVLLIFRQVALLMTWNAYRKQMHELFLYTMEEQPEIFATILLLIDGVLASSASSQPRVTPYLDIERPDWGQIAHGRNLSSRGRNGNHGCVCGPHSYQADRPTATLARGKQGASCQSMPPSYGTSQSESSGNSCERGFNAAPPPSEADTRTTTRYYSSTARGVGRNASSGSDETLCEGGKDALSTST</sequence>
<feature type="transmembrane region" description="Helical" evidence="2">
    <location>
        <begin position="171"/>
        <end position="192"/>
    </location>
</feature>
<evidence type="ECO:0000313" key="4">
    <source>
        <dbReference type="Proteomes" id="UP000054845"/>
    </source>
</evidence>
<evidence type="ECO:0000256" key="1">
    <source>
        <dbReference type="SAM" id="MobiDB-lite"/>
    </source>
</evidence>
<feature type="compositionally biased region" description="Polar residues" evidence="1">
    <location>
        <begin position="471"/>
        <end position="491"/>
    </location>
</feature>
<feature type="transmembrane region" description="Helical" evidence="2">
    <location>
        <begin position="53"/>
        <end position="77"/>
    </location>
</feature>
<organism evidence="3 4">
    <name type="scientific">Ceraceosorus bombacis</name>
    <dbReference type="NCBI Taxonomy" id="401625"/>
    <lineage>
        <taxon>Eukaryota</taxon>
        <taxon>Fungi</taxon>
        <taxon>Dikarya</taxon>
        <taxon>Basidiomycota</taxon>
        <taxon>Ustilaginomycotina</taxon>
        <taxon>Exobasidiomycetes</taxon>
        <taxon>Ceraceosorales</taxon>
        <taxon>Ceraceosoraceae</taxon>
        <taxon>Ceraceosorus</taxon>
    </lineage>
</organism>
<name>A0A0P1BSL6_9BASI</name>
<feature type="transmembrane region" description="Helical" evidence="2">
    <location>
        <begin position="353"/>
        <end position="375"/>
    </location>
</feature>
<reference evidence="3 4" key="1">
    <citation type="submission" date="2014-09" db="EMBL/GenBank/DDBJ databases">
        <authorList>
            <person name="Magalhaes I.L.F."/>
            <person name="Oliveira U."/>
            <person name="Santos F.R."/>
            <person name="Vidigal T.H.D.A."/>
            <person name="Brescovit A.D."/>
            <person name="Santos A.J."/>
        </authorList>
    </citation>
    <scope>NUCLEOTIDE SEQUENCE [LARGE SCALE GENOMIC DNA]</scope>
</reference>
<keyword evidence="2" id="KW-0812">Transmembrane</keyword>
<feature type="compositionally biased region" description="Basic and acidic residues" evidence="1">
    <location>
        <begin position="220"/>
        <end position="238"/>
    </location>
</feature>
<feature type="transmembrane region" description="Helical" evidence="2">
    <location>
        <begin position="89"/>
        <end position="109"/>
    </location>
</feature>
<keyword evidence="4" id="KW-1185">Reference proteome</keyword>
<proteinExistence type="predicted"/>
<dbReference type="EMBL" id="CCYA01000389">
    <property type="protein sequence ID" value="CEH19561.1"/>
    <property type="molecule type" value="Genomic_DNA"/>
</dbReference>
<accession>A0A0P1BSL6</accession>
<dbReference type="Proteomes" id="UP000054845">
    <property type="component" value="Unassembled WGS sequence"/>
</dbReference>
<feature type="compositionally biased region" description="Low complexity" evidence="1">
    <location>
        <begin position="508"/>
        <end position="517"/>
    </location>
</feature>
<dbReference type="AlphaFoldDB" id="A0A0P1BSL6"/>
<protein>
    <submittedName>
        <fullName evidence="3">Uncharacterized protein</fullName>
    </submittedName>
</protein>
<feature type="region of interest" description="Disordered" evidence="1">
    <location>
        <begin position="211"/>
        <end position="252"/>
    </location>
</feature>